<evidence type="ECO:0000313" key="2">
    <source>
        <dbReference type="Proteomes" id="UP000249396"/>
    </source>
</evidence>
<proteinExistence type="predicted"/>
<sequence length="108" mass="12991">MLEFVQLRAYYNGLDWPGLLTRLDPESHRALGYYLTAAERWFGQAYPSEIKREVGFDLRFQVVERVLTKTSWHRLLTPLHRIMNIPRRLLTPTWYPMKIKALWRGEPF</sequence>
<evidence type="ECO:0000313" key="1">
    <source>
        <dbReference type="EMBL" id="PZN75401.1"/>
    </source>
</evidence>
<dbReference type="AlphaFoldDB" id="A0A2W4QTJ6"/>
<organism evidence="1 2">
    <name type="scientific">Candidatus Methylumidiphilus alinenensis</name>
    <dbReference type="NCBI Taxonomy" id="2202197"/>
    <lineage>
        <taxon>Bacteria</taxon>
        <taxon>Pseudomonadati</taxon>
        <taxon>Pseudomonadota</taxon>
        <taxon>Gammaproteobacteria</taxon>
        <taxon>Methylococcales</taxon>
        <taxon>Candidatus Methylumidiphilus</taxon>
    </lineage>
</organism>
<accession>A0A2W4QTJ6</accession>
<dbReference type="Proteomes" id="UP000249396">
    <property type="component" value="Unassembled WGS sequence"/>
</dbReference>
<comment type="caution">
    <text evidence="1">The sequence shown here is derived from an EMBL/GenBank/DDBJ whole genome shotgun (WGS) entry which is preliminary data.</text>
</comment>
<protein>
    <submittedName>
        <fullName evidence="1">Uncharacterized protein</fullName>
    </submittedName>
</protein>
<name>A0A2W4QTJ6_9GAMM</name>
<reference evidence="1 2" key="1">
    <citation type="journal article" date="2018" name="Aquat. Microb. Ecol.">
        <title>Gammaproteobacterial methanotrophs dominate.</title>
        <authorList>
            <person name="Rissanen A.J."/>
            <person name="Saarenheimo J."/>
            <person name="Tiirola M."/>
            <person name="Peura S."/>
            <person name="Aalto S.L."/>
            <person name="Karvinen A."/>
            <person name="Nykanen H."/>
        </authorList>
    </citation>
    <scope>NUCLEOTIDE SEQUENCE [LARGE SCALE GENOMIC DNA]</scope>
    <source>
        <strain evidence="1">AMbin10</strain>
    </source>
</reference>
<gene>
    <name evidence="1" type="ORF">DM484_18865</name>
</gene>
<dbReference type="EMBL" id="QJPH01000386">
    <property type="protein sequence ID" value="PZN75401.1"/>
    <property type="molecule type" value="Genomic_DNA"/>
</dbReference>